<dbReference type="GO" id="GO:0046872">
    <property type="term" value="F:metal ion binding"/>
    <property type="evidence" value="ECO:0007669"/>
    <property type="project" value="UniProtKB-KW"/>
</dbReference>
<dbReference type="InterPro" id="IPR025702">
    <property type="entry name" value="OXD"/>
</dbReference>
<keyword evidence="3" id="KW-0479">Metal-binding</keyword>
<dbReference type="Proteomes" id="UP000224634">
    <property type="component" value="Unassembled WGS sequence"/>
</dbReference>
<proteinExistence type="predicted"/>
<protein>
    <recommendedName>
        <fullName evidence="9">ABM domain-containing protein</fullName>
    </recommendedName>
</protein>
<accession>A0A2B7XN16</accession>
<evidence type="ECO:0008006" key="9">
    <source>
        <dbReference type="Google" id="ProtNLM"/>
    </source>
</evidence>
<keyword evidence="2" id="KW-0349">Heme</keyword>
<keyword evidence="4" id="KW-0408">Iron</keyword>
<dbReference type="OrthoDB" id="3359285at2759"/>
<evidence type="ECO:0000256" key="4">
    <source>
        <dbReference type="ARBA" id="ARBA00023004"/>
    </source>
</evidence>
<feature type="region of interest" description="Disordered" evidence="6">
    <location>
        <begin position="1"/>
        <end position="24"/>
    </location>
</feature>
<dbReference type="AlphaFoldDB" id="A0A2B7XN16"/>
<sequence length="117" mass="12886">MLEPAIPEHLVQERTRPGKTQPNFEPPFPAYSARFPKCTKDIVMAVIGAQYASAADNDGLAISKLTGFIKDGPDAATHPFFWELASVTDTREAYNIAVIAYWLSKESYKAWSTGSGF</sequence>
<gene>
    <name evidence="7" type="ORF">AJ80_07492</name>
</gene>
<dbReference type="STRING" id="1447883.A0A2B7XN16"/>
<reference evidence="7 8" key="1">
    <citation type="submission" date="2017-10" db="EMBL/GenBank/DDBJ databases">
        <title>Comparative genomics in systemic dimorphic fungi from Ajellomycetaceae.</title>
        <authorList>
            <person name="Munoz J.F."/>
            <person name="Mcewen J.G."/>
            <person name="Clay O.K."/>
            <person name="Cuomo C.A."/>
        </authorList>
    </citation>
    <scope>NUCLEOTIDE SEQUENCE [LARGE SCALE GENOMIC DNA]</scope>
    <source>
        <strain evidence="7 8">UAMH7299</strain>
    </source>
</reference>
<evidence type="ECO:0000256" key="3">
    <source>
        <dbReference type="ARBA" id="ARBA00022723"/>
    </source>
</evidence>
<evidence type="ECO:0000313" key="7">
    <source>
        <dbReference type="EMBL" id="PGH10546.1"/>
    </source>
</evidence>
<evidence type="ECO:0000313" key="8">
    <source>
        <dbReference type="Proteomes" id="UP000224634"/>
    </source>
</evidence>
<evidence type="ECO:0000256" key="1">
    <source>
        <dbReference type="ARBA" id="ARBA00001970"/>
    </source>
</evidence>
<comment type="cofactor">
    <cofactor evidence="1">
        <name>heme b</name>
        <dbReference type="ChEBI" id="CHEBI:60344"/>
    </cofactor>
</comment>
<evidence type="ECO:0000256" key="2">
    <source>
        <dbReference type="ARBA" id="ARBA00022617"/>
    </source>
</evidence>
<dbReference type="Pfam" id="PF13816">
    <property type="entry name" value="Dehydratase_hem"/>
    <property type="match status" value="1"/>
</dbReference>
<name>A0A2B7XN16_POLH7</name>
<keyword evidence="5" id="KW-0456">Lyase</keyword>
<evidence type="ECO:0000256" key="6">
    <source>
        <dbReference type="SAM" id="MobiDB-lite"/>
    </source>
</evidence>
<keyword evidence="8" id="KW-1185">Reference proteome</keyword>
<dbReference type="EMBL" id="PDNA01000145">
    <property type="protein sequence ID" value="PGH10546.1"/>
    <property type="molecule type" value="Genomic_DNA"/>
</dbReference>
<organism evidence="7 8">
    <name type="scientific">Polytolypa hystricis (strain UAMH7299)</name>
    <dbReference type="NCBI Taxonomy" id="1447883"/>
    <lineage>
        <taxon>Eukaryota</taxon>
        <taxon>Fungi</taxon>
        <taxon>Dikarya</taxon>
        <taxon>Ascomycota</taxon>
        <taxon>Pezizomycotina</taxon>
        <taxon>Eurotiomycetes</taxon>
        <taxon>Eurotiomycetidae</taxon>
        <taxon>Onygenales</taxon>
        <taxon>Onygenales incertae sedis</taxon>
        <taxon>Polytolypa</taxon>
    </lineage>
</organism>
<evidence type="ECO:0000256" key="5">
    <source>
        <dbReference type="ARBA" id="ARBA00023239"/>
    </source>
</evidence>
<dbReference type="GO" id="GO:0016829">
    <property type="term" value="F:lyase activity"/>
    <property type="evidence" value="ECO:0007669"/>
    <property type="project" value="UniProtKB-KW"/>
</dbReference>
<comment type="caution">
    <text evidence="7">The sequence shown here is derived from an EMBL/GenBank/DDBJ whole genome shotgun (WGS) entry which is preliminary data.</text>
</comment>